<evidence type="ECO:0000256" key="1">
    <source>
        <dbReference type="SAM" id="MobiDB-lite"/>
    </source>
</evidence>
<feature type="region of interest" description="Disordered" evidence="1">
    <location>
        <begin position="508"/>
        <end position="617"/>
    </location>
</feature>
<feature type="region of interest" description="Disordered" evidence="1">
    <location>
        <begin position="446"/>
        <end position="483"/>
    </location>
</feature>
<protein>
    <submittedName>
        <fullName evidence="2">Uncharacterized protein</fullName>
    </submittedName>
</protein>
<dbReference type="Proteomes" id="UP000076842">
    <property type="component" value="Unassembled WGS sequence"/>
</dbReference>
<feature type="region of interest" description="Disordered" evidence="1">
    <location>
        <begin position="345"/>
        <end position="387"/>
    </location>
</feature>
<dbReference type="EMBL" id="KV424007">
    <property type="protein sequence ID" value="KZT54786.1"/>
    <property type="molecule type" value="Genomic_DNA"/>
</dbReference>
<keyword evidence="3" id="KW-1185">Reference proteome</keyword>
<feature type="compositionally biased region" description="Basic and acidic residues" evidence="1">
    <location>
        <begin position="585"/>
        <end position="595"/>
    </location>
</feature>
<dbReference type="AlphaFoldDB" id="A0A165EFW7"/>
<feature type="region of interest" description="Disordered" evidence="1">
    <location>
        <begin position="1"/>
        <end position="37"/>
    </location>
</feature>
<evidence type="ECO:0000313" key="2">
    <source>
        <dbReference type="EMBL" id="KZT54786.1"/>
    </source>
</evidence>
<accession>A0A165EFW7</accession>
<organism evidence="2 3">
    <name type="scientific">Calocera cornea HHB12733</name>
    <dbReference type="NCBI Taxonomy" id="1353952"/>
    <lineage>
        <taxon>Eukaryota</taxon>
        <taxon>Fungi</taxon>
        <taxon>Dikarya</taxon>
        <taxon>Basidiomycota</taxon>
        <taxon>Agaricomycotina</taxon>
        <taxon>Dacrymycetes</taxon>
        <taxon>Dacrymycetales</taxon>
        <taxon>Dacrymycetaceae</taxon>
        <taxon>Calocera</taxon>
    </lineage>
</organism>
<dbReference type="InParanoid" id="A0A165EFW7"/>
<feature type="compositionally biased region" description="Low complexity" evidence="1">
    <location>
        <begin position="508"/>
        <end position="521"/>
    </location>
</feature>
<proteinExistence type="predicted"/>
<feature type="compositionally biased region" description="Basic and acidic residues" evidence="1">
    <location>
        <begin position="356"/>
        <end position="367"/>
    </location>
</feature>
<feature type="compositionally biased region" description="Pro residues" evidence="1">
    <location>
        <begin position="522"/>
        <end position="535"/>
    </location>
</feature>
<dbReference type="OrthoDB" id="3407914at2759"/>
<evidence type="ECO:0000313" key="3">
    <source>
        <dbReference type="Proteomes" id="UP000076842"/>
    </source>
</evidence>
<name>A0A165EFW7_9BASI</name>
<gene>
    <name evidence="2" type="ORF">CALCODRAFT_485265</name>
</gene>
<reference evidence="2 3" key="1">
    <citation type="journal article" date="2016" name="Mol. Biol. Evol.">
        <title>Comparative Genomics of Early-Diverging Mushroom-Forming Fungi Provides Insights into the Origins of Lignocellulose Decay Capabilities.</title>
        <authorList>
            <person name="Nagy L.G."/>
            <person name="Riley R."/>
            <person name="Tritt A."/>
            <person name="Adam C."/>
            <person name="Daum C."/>
            <person name="Floudas D."/>
            <person name="Sun H."/>
            <person name="Yadav J.S."/>
            <person name="Pangilinan J."/>
            <person name="Larsson K.H."/>
            <person name="Matsuura K."/>
            <person name="Barry K."/>
            <person name="Labutti K."/>
            <person name="Kuo R."/>
            <person name="Ohm R.A."/>
            <person name="Bhattacharya S.S."/>
            <person name="Shirouzu T."/>
            <person name="Yoshinaga Y."/>
            <person name="Martin F.M."/>
            <person name="Grigoriev I.V."/>
            <person name="Hibbett D.S."/>
        </authorList>
    </citation>
    <scope>NUCLEOTIDE SEQUENCE [LARGE SCALE GENOMIC DNA]</scope>
    <source>
        <strain evidence="2 3">HHB12733</strain>
    </source>
</reference>
<sequence>MPFATARTGLRFGPSEESARSEGSELEPTGAQASTTKTVEELLGGPVTQRLSFAPRLDSIRKDWEESAILSVETIRLLEYPVPSRTPEQADEDRQFVAWLERAVSGHGVAGHDIAWVPHEHSACLWARSNEDWTVFAQPYNASWPHRPYCEGPPAHPLSSKVWWVVLLKAAFSASSPDEDAVGIIHPRWVALLKAAHAHWLALAEWRLLHVPGTEVRRIYVPLRSKWAAVFDWEHLSRPATYKQCAQVWLLAQCKTRDLLGIVNYLDSHYLRHIPRMLENAPWVFNFVGVTEESIPSETERSVLIRDGVPILEAVFDDSKSRWGDICHTDAWVLEERRTLRKEGKMPTSFPINQSRHPDCLPLDKRKAGARPNKHVREGMKRAAQALSSSAAGAAPAAPAAAASSSAPAMVRKRVLEVEELYERRDGRGELTGEGRAQARWSDSPALWPGREIRPIPEGRLGGPSSTAYGAARPSGTTPTAGQVTPWEAIAEPYRSEMRNAYLAITTGPTTTTTISPSPATTSPPPSRIPTPPAAVPIAPTAIPTTGNTTTSPTGSSTRSRSPSAGTSTGADMRAGEGVNADTPHVAKADAERPRKSMTLRDWTAARRARARGDNGQ</sequence>
<feature type="compositionally biased region" description="Low complexity" evidence="1">
    <location>
        <begin position="536"/>
        <end position="571"/>
    </location>
</feature>